<evidence type="ECO:0000256" key="7">
    <source>
        <dbReference type="ARBA" id="ARBA00023209"/>
    </source>
</evidence>
<keyword evidence="7" id="KW-0594">Phospholipid biosynthesis</keyword>
<proteinExistence type="inferred from homology"/>
<dbReference type="GO" id="GO:0006633">
    <property type="term" value="P:fatty acid biosynthetic process"/>
    <property type="evidence" value="ECO:0007669"/>
    <property type="project" value="InterPro"/>
</dbReference>
<gene>
    <name evidence="11" type="ORF">S03H2_20525</name>
</gene>
<keyword evidence="8" id="KW-1208">Phospholipid metabolism</keyword>
<keyword evidence="6" id="KW-0443">Lipid metabolism</keyword>
<comment type="subunit">
    <text evidence="10">Homodimer. Probably interacts with PlsY.</text>
</comment>
<comment type="catalytic activity">
    <reaction evidence="1">
        <text>a fatty acyl-[ACP] + phosphate = an acyl phosphate + holo-[ACP]</text>
        <dbReference type="Rhea" id="RHEA:42292"/>
        <dbReference type="Rhea" id="RHEA-COMP:9685"/>
        <dbReference type="Rhea" id="RHEA-COMP:14125"/>
        <dbReference type="ChEBI" id="CHEBI:43474"/>
        <dbReference type="ChEBI" id="CHEBI:59918"/>
        <dbReference type="ChEBI" id="CHEBI:64479"/>
        <dbReference type="ChEBI" id="CHEBI:138651"/>
        <dbReference type="EC" id="2.3.1.274"/>
    </reaction>
</comment>
<comment type="caution">
    <text evidence="11">The sequence shown here is derived from an EMBL/GenBank/DDBJ whole genome shotgun (WGS) entry which is preliminary data.</text>
</comment>
<feature type="non-terminal residue" evidence="11">
    <location>
        <position position="288"/>
    </location>
</feature>
<dbReference type="Gene3D" id="3.40.718.10">
    <property type="entry name" value="Isopropylmalate Dehydrogenase"/>
    <property type="match status" value="1"/>
</dbReference>
<organism evidence="11">
    <name type="scientific">marine sediment metagenome</name>
    <dbReference type="NCBI Taxonomy" id="412755"/>
    <lineage>
        <taxon>unclassified sequences</taxon>
        <taxon>metagenomes</taxon>
        <taxon>ecological metagenomes</taxon>
    </lineage>
</organism>
<dbReference type="GO" id="GO:0043811">
    <property type="term" value="F:phosphate:acyl-[acyl carrier protein] acyltransferase activity"/>
    <property type="evidence" value="ECO:0007669"/>
    <property type="project" value="UniProtKB-EC"/>
</dbReference>
<dbReference type="HAMAP" id="MF_00019">
    <property type="entry name" value="PlsX"/>
    <property type="match status" value="1"/>
</dbReference>
<evidence type="ECO:0000256" key="2">
    <source>
        <dbReference type="ARBA" id="ARBA00004496"/>
    </source>
</evidence>
<feature type="non-terminal residue" evidence="11">
    <location>
        <position position="1"/>
    </location>
</feature>
<dbReference type="NCBIfam" id="TIGR00182">
    <property type="entry name" value="plsX"/>
    <property type="match status" value="1"/>
</dbReference>
<evidence type="ECO:0000256" key="10">
    <source>
        <dbReference type="ARBA" id="ARBA00046608"/>
    </source>
</evidence>
<dbReference type="AlphaFoldDB" id="X1FYX9"/>
<dbReference type="PANTHER" id="PTHR30100:SF1">
    <property type="entry name" value="PHOSPHATE ACYLTRANSFERASE"/>
    <property type="match status" value="1"/>
</dbReference>
<evidence type="ECO:0000256" key="8">
    <source>
        <dbReference type="ARBA" id="ARBA00023264"/>
    </source>
</evidence>
<evidence type="ECO:0000256" key="9">
    <source>
        <dbReference type="ARBA" id="ARBA00024069"/>
    </source>
</evidence>
<accession>X1FYX9</accession>
<dbReference type="InterPro" id="IPR003664">
    <property type="entry name" value="FA_synthesis"/>
</dbReference>
<dbReference type="PIRSF" id="PIRSF002465">
    <property type="entry name" value="Phsphlp_syn_PlsX"/>
    <property type="match status" value="1"/>
</dbReference>
<dbReference type="EC" id="2.3.1.274" evidence="9"/>
<evidence type="ECO:0000256" key="4">
    <source>
        <dbReference type="ARBA" id="ARBA00022516"/>
    </source>
</evidence>
<evidence type="ECO:0000313" key="11">
    <source>
        <dbReference type="EMBL" id="GAH37765.1"/>
    </source>
</evidence>
<dbReference type="EMBL" id="BARU01010824">
    <property type="protein sequence ID" value="GAH37765.1"/>
    <property type="molecule type" value="Genomic_DNA"/>
</dbReference>
<dbReference type="GO" id="GO:0005737">
    <property type="term" value="C:cytoplasm"/>
    <property type="evidence" value="ECO:0007669"/>
    <property type="project" value="UniProtKB-SubCell"/>
</dbReference>
<keyword evidence="4" id="KW-0444">Lipid biosynthesis</keyword>
<evidence type="ECO:0000256" key="3">
    <source>
        <dbReference type="ARBA" id="ARBA00022490"/>
    </source>
</evidence>
<evidence type="ECO:0000256" key="6">
    <source>
        <dbReference type="ARBA" id="ARBA00023098"/>
    </source>
</evidence>
<dbReference type="PANTHER" id="PTHR30100">
    <property type="entry name" value="FATTY ACID/PHOSPHOLIPID SYNTHESIS PROTEIN PLSX"/>
    <property type="match status" value="1"/>
</dbReference>
<dbReference type="Pfam" id="PF02504">
    <property type="entry name" value="FA_synthesis"/>
    <property type="match status" value="1"/>
</dbReference>
<dbReference type="SUPFAM" id="SSF53659">
    <property type="entry name" value="Isocitrate/Isopropylmalate dehydrogenase-like"/>
    <property type="match status" value="1"/>
</dbReference>
<dbReference type="InterPro" id="IPR012281">
    <property type="entry name" value="Phospholipid_synth_PlsX-like"/>
</dbReference>
<reference evidence="11" key="1">
    <citation type="journal article" date="2014" name="Front. Microbiol.">
        <title>High frequency of phylogenetically diverse reductive dehalogenase-homologous genes in deep subseafloor sedimentary metagenomes.</title>
        <authorList>
            <person name="Kawai M."/>
            <person name="Futagami T."/>
            <person name="Toyoda A."/>
            <person name="Takaki Y."/>
            <person name="Nishi S."/>
            <person name="Hori S."/>
            <person name="Arai W."/>
            <person name="Tsubouchi T."/>
            <person name="Morono Y."/>
            <person name="Uchiyama I."/>
            <person name="Ito T."/>
            <person name="Fujiyama A."/>
            <person name="Inagaki F."/>
            <person name="Takami H."/>
        </authorList>
    </citation>
    <scope>NUCLEOTIDE SEQUENCE</scope>
    <source>
        <strain evidence="11">Expedition CK06-06</strain>
    </source>
</reference>
<protein>
    <recommendedName>
        <fullName evidence="9">phosphate acyltransferase</fullName>
        <ecNumber evidence="9">2.3.1.274</ecNumber>
    </recommendedName>
</protein>
<evidence type="ECO:0000256" key="1">
    <source>
        <dbReference type="ARBA" id="ARBA00001232"/>
    </source>
</evidence>
<evidence type="ECO:0000256" key="5">
    <source>
        <dbReference type="ARBA" id="ARBA00022679"/>
    </source>
</evidence>
<keyword evidence="3" id="KW-0963">Cytoplasm</keyword>
<sequence>DILYVLTGRHLGKLGMTVVDARQAIGPNESPLAAIRSKPNSSIVVGINLVRDGRASAFVSAGNSGAVVTAALLNLGKIKGVPRPAIGSFINITPLTPVFLIDAGANVDCRPEHLAWFANLGNLYVNQILGISSPRIGLLSNGEEESKGNKLIKESHKLLKSSALNFIGNIEGQDILKRTVEVVVTDGFTGNIVLKTIEGVSDNWLHSLSQAGQVFAKAYRFPLRGLHRDIGMGSWTQRLDYREYGGACLLGVNGNVIIAHGRSQSKAIKNAIGLAKQTVERGICQRIK</sequence>
<name>X1FYX9_9ZZZZ</name>
<comment type="subcellular location">
    <subcellularLocation>
        <location evidence="2">Cytoplasm</location>
    </subcellularLocation>
</comment>
<keyword evidence="5" id="KW-0808">Transferase</keyword>
<dbReference type="GO" id="GO:0008654">
    <property type="term" value="P:phospholipid biosynthetic process"/>
    <property type="evidence" value="ECO:0007669"/>
    <property type="project" value="UniProtKB-KW"/>
</dbReference>